<dbReference type="EMBL" id="PQNY01000005">
    <property type="protein sequence ID" value="POS02158.1"/>
    <property type="molecule type" value="Genomic_DNA"/>
</dbReference>
<dbReference type="Pfam" id="PF14542">
    <property type="entry name" value="Acetyltransf_CG"/>
    <property type="match status" value="1"/>
</dbReference>
<dbReference type="Gene3D" id="3.40.630.30">
    <property type="match status" value="1"/>
</dbReference>
<dbReference type="SUPFAM" id="SSF55729">
    <property type="entry name" value="Acyl-CoA N-acyltransferases (Nat)"/>
    <property type="match status" value="1"/>
</dbReference>
<dbReference type="RefSeq" id="WP_103725595.1">
    <property type="nucleotide sequence ID" value="NZ_PQNY01000005.1"/>
</dbReference>
<dbReference type="InterPro" id="IPR031165">
    <property type="entry name" value="GNAT_YJDJ"/>
</dbReference>
<dbReference type="AlphaFoldDB" id="A0A2S4N903"/>
<reference evidence="2 3" key="1">
    <citation type="submission" date="2018-01" db="EMBL/GenBank/DDBJ databases">
        <title>Genomic Encyclopedia of Type Strains, Phase I: the one thousand microbial genomes (KMG-I) project.</title>
        <authorList>
            <person name="Goeker M."/>
        </authorList>
    </citation>
    <scope>NUCLEOTIDE SEQUENCE [LARGE SCALE GENOMIC DNA]</scope>
    <source>
        <strain evidence="2 3">DSM 17960</strain>
    </source>
</reference>
<feature type="domain" description="N-acetyltransferase" evidence="1">
    <location>
        <begin position="4"/>
        <end position="89"/>
    </location>
</feature>
<keyword evidence="3" id="KW-1185">Reference proteome</keyword>
<dbReference type="PROSITE" id="PS51729">
    <property type="entry name" value="GNAT_YJDJ"/>
    <property type="match status" value="1"/>
</dbReference>
<organism evidence="2 3">
    <name type="scientific">Flavobacterium croceum DSM 17960</name>
    <dbReference type="NCBI Taxonomy" id="1121886"/>
    <lineage>
        <taxon>Bacteria</taxon>
        <taxon>Pseudomonadati</taxon>
        <taxon>Bacteroidota</taxon>
        <taxon>Flavobacteriia</taxon>
        <taxon>Flavobacteriales</taxon>
        <taxon>Flavobacteriaceae</taxon>
        <taxon>Flavobacterium</taxon>
    </lineage>
</organism>
<dbReference type="Proteomes" id="UP000237056">
    <property type="component" value="Unassembled WGS sequence"/>
</dbReference>
<gene>
    <name evidence="2" type="ORF">Q361_10549</name>
</gene>
<sequence length="94" mass="11144">MEIKDNTFSRQFETHFEGKLLTIEYSLQERKLFLTKIVEPENYTDETVVNEFLKEILALAIERKQKVVPTSPKIVQFFRKNPSYKELLPPGIRI</sequence>
<protein>
    <recommendedName>
        <fullName evidence="1">N-acetyltransferase domain-containing protein</fullName>
    </recommendedName>
</protein>
<dbReference type="OrthoDB" id="1149100at2"/>
<evidence type="ECO:0000259" key="1">
    <source>
        <dbReference type="PROSITE" id="PS51729"/>
    </source>
</evidence>
<dbReference type="InterPro" id="IPR016181">
    <property type="entry name" value="Acyl_CoA_acyltransferase"/>
</dbReference>
<proteinExistence type="predicted"/>
<comment type="caution">
    <text evidence="2">The sequence shown here is derived from an EMBL/GenBank/DDBJ whole genome shotgun (WGS) entry which is preliminary data.</text>
</comment>
<accession>A0A2S4N903</accession>
<evidence type="ECO:0000313" key="2">
    <source>
        <dbReference type="EMBL" id="POS02158.1"/>
    </source>
</evidence>
<name>A0A2S4N903_9FLAO</name>
<evidence type="ECO:0000313" key="3">
    <source>
        <dbReference type="Proteomes" id="UP000237056"/>
    </source>
</evidence>